<protein>
    <submittedName>
        <fullName evidence="1">Uncharacterized protein</fullName>
    </submittedName>
</protein>
<reference evidence="1" key="1">
    <citation type="submission" date="2021-05" db="EMBL/GenBank/DDBJ databases">
        <authorList>
            <person name="Scholz U."/>
            <person name="Mascher M."/>
            <person name="Fiebig A."/>
        </authorList>
    </citation>
    <scope>NUCLEOTIDE SEQUENCE [LARGE SCALE GENOMIC DNA]</scope>
</reference>
<dbReference type="EnsemblPlants" id="AVESA.00010b.r2.5CG0873730.1">
    <property type="protein sequence ID" value="AVESA.00010b.r2.5CG0873730.1.CDS"/>
    <property type="gene ID" value="AVESA.00010b.r2.5CG0873730"/>
</dbReference>
<accession>A0ACD5Y207</accession>
<dbReference type="Proteomes" id="UP001732700">
    <property type="component" value="Chromosome 5C"/>
</dbReference>
<sequence length="317" mass="34164">MEGRFQRWKAEHKKSYATPAEERHRLHVYARNIRDIEATNSDAGLSYELGETAFTDLTSDEFMAMYTSPRPPISDDDVATTIITTRAGPVDARKQLVYLNESLGAPESVNWGRMGAVTPVKNQGVCGSCWAFSTAAAVEGIHQIRTGDLVSLSAQQLLDCNLLNNGCKGGRPQPAYAWIQQNGGLTTASAYPYNLVQGTCKENQIPAAKITGYTNVMSSSEASLMNAVANQPVVVAIAVTAGMQNYRSGIYNGPCGATLNHAVVVVGYGASDGVKYWIVKNSWGEQWGTGGYIYMRKDIDDPSGICGIAVDASFPNM</sequence>
<organism evidence="1 2">
    <name type="scientific">Avena sativa</name>
    <name type="common">Oat</name>
    <dbReference type="NCBI Taxonomy" id="4498"/>
    <lineage>
        <taxon>Eukaryota</taxon>
        <taxon>Viridiplantae</taxon>
        <taxon>Streptophyta</taxon>
        <taxon>Embryophyta</taxon>
        <taxon>Tracheophyta</taxon>
        <taxon>Spermatophyta</taxon>
        <taxon>Magnoliopsida</taxon>
        <taxon>Liliopsida</taxon>
        <taxon>Poales</taxon>
        <taxon>Poaceae</taxon>
        <taxon>BOP clade</taxon>
        <taxon>Pooideae</taxon>
        <taxon>Poodae</taxon>
        <taxon>Poeae</taxon>
        <taxon>Poeae Chloroplast Group 1 (Aveneae type)</taxon>
        <taxon>Aveninae</taxon>
        <taxon>Avena</taxon>
    </lineage>
</organism>
<evidence type="ECO:0000313" key="2">
    <source>
        <dbReference type="Proteomes" id="UP001732700"/>
    </source>
</evidence>
<proteinExistence type="predicted"/>
<reference evidence="1" key="2">
    <citation type="submission" date="2025-09" db="UniProtKB">
        <authorList>
            <consortium name="EnsemblPlants"/>
        </authorList>
    </citation>
    <scope>IDENTIFICATION</scope>
</reference>
<name>A0ACD5Y207_AVESA</name>
<keyword evidence="2" id="KW-1185">Reference proteome</keyword>
<evidence type="ECO:0000313" key="1">
    <source>
        <dbReference type="EnsemblPlants" id="AVESA.00010b.r2.5CG0873730.1.CDS"/>
    </source>
</evidence>